<sequence length="296" mass="32098">MTDSDLAESQLRSLMRDPDMTRRGFAVASLATGFAMAVRPVSAQTITTDTTGIVAGEVKIPVADGTVPAYRSHPATGKDWPTVLVIQEIFGVHEHIKDLTRRLAKLGYYAIATELYARQGDPSKYTEIPKLFTEVVSKVPDAQVLSDLDASVAFAKSEKANTSKLGVTGFCWGGRQTWLYTAHNPAVKAGAAWYGQLAPRADRPAPAGVVNPIDVADKIKGRVLGLYGGADEGIPQTSVEAMREALKKAGDTKTKIEVYPDTPHAFNADYRPSYRPEQAKDAWAKMLSWFKQNGVA</sequence>
<dbReference type="AlphaFoldDB" id="A0A8S8X5Z8"/>
<dbReference type="InterPro" id="IPR051049">
    <property type="entry name" value="Dienelactone_hydrolase-like"/>
</dbReference>
<dbReference type="RefSeq" id="WP_420240749.1">
    <property type="nucleotide sequence ID" value="NZ_BOPV01000001.1"/>
</dbReference>
<dbReference type="InterPro" id="IPR002925">
    <property type="entry name" value="Dienelactn_hydro"/>
</dbReference>
<evidence type="ECO:0000259" key="1">
    <source>
        <dbReference type="Pfam" id="PF01738"/>
    </source>
</evidence>
<reference evidence="2" key="1">
    <citation type="submission" date="2021-02" db="EMBL/GenBank/DDBJ databases">
        <title>Genome sequence of Rhodospirillales sp. strain TMPK1 isolated from soil.</title>
        <authorList>
            <person name="Nakai R."/>
            <person name="Kusada H."/>
            <person name="Tamaki H."/>
        </authorList>
    </citation>
    <scope>NUCLEOTIDE SEQUENCE</scope>
    <source>
        <strain evidence="2">TMPK1</strain>
    </source>
</reference>
<comment type="caution">
    <text evidence="2">The sequence shown here is derived from an EMBL/GenBank/DDBJ whole genome shotgun (WGS) entry which is preliminary data.</text>
</comment>
<keyword evidence="3" id="KW-1185">Reference proteome</keyword>
<gene>
    <name evidence="2" type="ORF">TMPK1_00900</name>
</gene>
<dbReference type="Pfam" id="PF01738">
    <property type="entry name" value="DLH"/>
    <property type="match status" value="1"/>
</dbReference>
<organism evidence="2 3">
    <name type="scientific">Roseiterribacter gracilis</name>
    <dbReference type="NCBI Taxonomy" id="2812848"/>
    <lineage>
        <taxon>Bacteria</taxon>
        <taxon>Pseudomonadati</taxon>
        <taxon>Pseudomonadota</taxon>
        <taxon>Alphaproteobacteria</taxon>
        <taxon>Rhodospirillales</taxon>
        <taxon>Roseiterribacteraceae</taxon>
        <taxon>Roseiterribacter</taxon>
    </lineage>
</organism>
<evidence type="ECO:0000313" key="3">
    <source>
        <dbReference type="Proteomes" id="UP000681075"/>
    </source>
</evidence>
<feature type="domain" description="Dienelactone hydrolase" evidence="1">
    <location>
        <begin position="69"/>
        <end position="292"/>
    </location>
</feature>
<dbReference type="Proteomes" id="UP000681075">
    <property type="component" value="Unassembled WGS sequence"/>
</dbReference>
<evidence type="ECO:0000313" key="2">
    <source>
        <dbReference type="EMBL" id="GIL37853.1"/>
    </source>
</evidence>
<accession>A0A8S8X5Z8</accession>
<protein>
    <submittedName>
        <fullName evidence="2">Carboxymethylenebutenolidase</fullName>
    </submittedName>
</protein>
<dbReference type="EMBL" id="BOPV01000001">
    <property type="protein sequence ID" value="GIL37853.1"/>
    <property type="molecule type" value="Genomic_DNA"/>
</dbReference>
<dbReference type="PANTHER" id="PTHR46623:SF6">
    <property type="entry name" value="ALPHA_BETA-HYDROLASES SUPERFAMILY PROTEIN"/>
    <property type="match status" value="1"/>
</dbReference>
<dbReference type="InterPro" id="IPR029058">
    <property type="entry name" value="AB_hydrolase_fold"/>
</dbReference>
<dbReference type="SUPFAM" id="SSF53474">
    <property type="entry name" value="alpha/beta-Hydrolases"/>
    <property type="match status" value="1"/>
</dbReference>
<dbReference type="PANTHER" id="PTHR46623">
    <property type="entry name" value="CARBOXYMETHYLENEBUTENOLIDASE-RELATED"/>
    <property type="match status" value="1"/>
</dbReference>
<proteinExistence type="predicted"/>
<dbReference type="Gene3D" id="3.40.50.1820">
    <property type="entry name" value="alpha/beta hydrolase"/>
    <property type="match status" value="1"/>
</dbReference>
<name>A0A8S8X5Z8_9PROT</name>
<dbReference type="GO" id="GO:0016787">
    <property type="term" value="F:hydrolase activity"/>
    <property type="evidence" value="ECO:0007669"/>
    <property type="project" value="InterPro"/>
</dbReference>